<gene>
    <name evidence="2" type="ORF">LZZ85_15320</name>
</gene>
<name>A0ABS9KTQ0_9BACT</name>
<dbReference type="RefSeq" id="WP_237873693.1">
    <property type="nucleotide sequence ID" value="NZ_JAKLTR010000009.1"/>
</dbReference>
<dbReference type="Proteomes" id="UP001165367">
    <property type="component" value="Unassembled WGS sequence"/>
</dbReference>
<dbReference type="EMBL" id="JAKLTR010000009">
    <property type="protein sequence ID" value="MCG2615670.1"/>
    <property type="molecule type" value="Genomic_DNA"/>
</dbReference>
<organism evidence="2 3">
    <name type="scientific">Terrimonas ginsenosidimutans</name>
    <dbReference type="NCBI Taxonomy" id="2908004"/>
    <lineage>
        <taxon>Bacteria</taxon>
        <taxon>Pseudomonadati</taxon>
        <taxon>Bacteroidota</taxon>
        <taxon>Chitinophagia</taxon>
        <taxon>Chitinophagales</taxon>
        <taxon>Chitinophagaceae</taxon>
        <taxon>Terrimonas</taxon>
    </lineage>
</organism>
<evidence type="ECO:0000313" key="2">
    <source>
        <dbReference type="EMBL" id="MCG2615670.1"/>
    </source>
</evidence>
<evidence type="ECO:0008006" key="4">
    <source>
        <dbReference type="Google" id="ProtNLM"/>
    </source>
</evidence>
<feature type="chain" id="PRO_5046505451" description="DUF4142 domain-containing protein" evidence="1">
    <location>
        <begin position="20"/>
        <end position="163"/>
    </location>
</feature>
<protein>
    <recommendedName>
        <fullName evidence="4">DUF4142 domain-containing protein</fullName>
    </recommendedName>
</protein>
<evidence type="ECO:0000256" key="1">
    <source>
        <dbReference type="SAM" id="SignalP"/>
    </source>
</evidence>
<evidence type="ECO:0000313" key="3">
    <source>
        <dbReference type="Proteomes" id="UP001165367"/>
    </source>
</evidence>
<proteinExistence type="predicted"/>
<comment type="caution">
    <text evidence="2">The sequence shown here is derived from an EMBL/GenBank/DDBJ whole genome shotgun (WGS) entry which is preliminary data.</text>
</comment>
<reference evidence="2" key="1">
    <citation type="submission" date="2022-01" db="EMBL/GenBank/DDBJ databases">
        <authorList>
            <person name="Jo J.-H."/>
            <person name="Im W.-T."/>
        </authorList>
    </citation>
    <scope>NUCLEOTIDE SEQUENCE</scope>
    <source>
        <strain evidence="2">NA20</strain>
    </source>
</reference>
<keyword evidence="1" id="KW-0732">Signal</keyword>
<accession>A0ABS9KTQ0</accession>
<feature type="signal peptide" evidence="1">
    <location>
        <begin position="1"/>
        <end position="19"/>
    </location>
</feature>
<sequence>MKKTAILLLACTLAFQSYSQQNETSAQSKKDNVHEQTQAFLSVIGGISAAYVLTAQDQIEAQIIAFDRNRADSNVAYQKMMMQKNIIALLLDHITKLQTTNAIGPDSPDHTFIVDLKTTLNLMVKEIDHGIAYLSEKSASKKTQFETSSSEATKKIRTLLGME</sequence>
<keyword evidence="3" id="KW-1185">Reference proteome</keyword>